<evidence type="ECO:0000256" key="4">
    <source>
        <dbReference type="ARBA" id="ARBA00022989"/>
    </source>
</evidence>
<evidence type="ECO:0000256" key="3">
    <source>
        <dbReference type="ARBA" id="ARBA00022692"/>
    </source>
</evidence>
<dbReference type="Gene3D" id="1.20.1740.10">
    <property type="entry name" value="Amino acid/polyamine transporter I"/>
    <property type="match status" value="1"/>
</dbReference>
<dbReference type="OrthoDB" id="3906011at2759"/>
<gene>
    <name evidence="7" type="ORF">K470DRAFT_2280</name>
</gene>
<organism evidence="7 8">
    <name type="scientific">Piedraia hortae CBS 480.64</name>
    <dbReference type="NCBI Taxonomy" id="1314780"/>
    <lineage>
        <taxon>Eukaryota</taxon>
        <taxon>Fungi</taxon>
        <taxon>Dikarya</taxon>
        <taxon>Ascomycota</taxon>
        <taxon>Pezizomycotina</taxon>
        <taxon>Dothideomycetes</taxon>
        <taxon>Dothideomycetidae</taxon>
        <taxon>Capnodiales</taxon>
        <taxon>Piedraiaceae</taxon>
        <taxon>Piedraia</taxon>
    </lineage>
</organism>
<dbReference type="Pfam" id="PF13520">
    <property type="entry name" value="AA_permease_2"/>
    <property type="match status" value="1"/>
</dbReference>
<feature type="transmembrane region" description="Helical" evidence="6">
    <location>
        <begin position="12"/>
        <end position="30"/>
    </location>
</feature>
<evidence type="ECO:0000313" key="7">
    <source>
        <dbReference type="EMBL" id="KAF2864362.1"/>
    </source>
</evidence>
<reference evidence="7" key="1">
    <citation type="journal article" date="2020" name="Stud. Mycol.">
        <title>101 Dothideomycetes genomes: a test case for predicting lifestyles and emergence of pathogens.</title>
        <authorList>
            <person name="Haridas S."/>
            <person name="Albert R."/>
            <person name="Binder M."/>
            <person name="Bloem J."/>
            <person name="Labutti K."/>
            <person name="Salamov A."/>
            <person name="Andreopoulos B."/>
            <person name="Baker S."/>
            <person name="Barry K."/>
            <person name="Bills G."/>
            <person name="Bluhm B."/>
            <person name="Cannon C."/>
            <person name="Castanera R."/>
            <person name="Culley D."/>
            <person name="Daum C."/>
            <person name="Ezra D."/>
            <person name="Gonzalez J."/>
            <person name="Henrissat B."/>
            <person name="Kuo A."/>
            <person name="Liang C."/>
            <person name="Lipzen A."/>
            <person name="Lutzoni F."/>
            <person name="Magnuson J."/>
            <person name="Mondo S."/>
            <person name="Nolan M."/>
            <person name="Ohm R."/>
            <person name="Pangilinan J."/>
            <person name="Park H.-J."/>
            <person name="Ramirez L."/>
            <person name="Alfaro M."/>
            <person name="Sun H."/>
            <person name="Tritt A."/>
            <person name="Yoshinaga Y."/>
            <person name="Zwiers L.-H."/>
            <person name="Turgeon B."/>
            <person name="Goodwin S."/>
            <person name="Spatafora J."/>
            <person name="Crous P."/>
            <person name="Grigoriev I."/>
        </authorList>
    </citation>
    <scope>NUCLEOTIDE SEQUENCE</scope>
    <source>
        <strain evidence="7">CBS 480.64</strain>
    </source>
</reference>
<keyword evidence="2" id="KW-0813">Transport</keyword>
<keyword evidence="4 6" id="KW-1133">Transmembrane helix</keyword>
<evidence type="ECO:0000256" key="2">
    <source>
        <dbReference type="ARBA" id="ARBA00022448"/>
    </source>
</evidence>
<evidence type="ECO:0000313" key="8">
    <source>
        <dbReference type="Proteomes" id="UP000799421"/>
    </source>
</evidence>
<protein>
    <submittedName>
        <fullName evidence="7">Uncharacterized protein</fullName>
    </submittedName>
</protein>
<dbReference type="EMBL" id="MU005957">
    <property type="protein sequence ID" value="KAF2864362.1"/>
    <property type="molecule type" value="Genomic_DNA"/>
</dbReference>
<dbReference type="AlphaFoldDB" id="A0A6A7CAX9"/>
<name>A0A6A7CAX9_9PEZI</name>
<dbReference type="Proteomes" id="UP000799421">
    <property type="component" value="Unassembled WGS sequence"/>
</dbReference>
<keyword evidence="3 6" id="KW-0812">Transmembrane</keyword>
<feature type="transmembrane region" description="Helical" evidence="6">
    <location>
        <begin position="225"/>
        <end position="243"/>
    </location>
</feature>
<dbReference type="GO" id="GO:0022857">
    <property type="term" value="F:transmembrane transporter activity"/>
    <property type="evidence" value="ECO:0007669"/>
    <property type="project" value="InterPro"/>
</dbReference>
<dbReference type="InterPro" id="IPR002293">
    <property type="entry name" value="AA/rel_permease1"/>
</dbReference>
<accession>A0A6A7CAX9</accession>
<feature type="transmembrane region" description="Helical" evidence="6">
    <location>
        <begin position="42"/>
        <end position="60"/>
    </location>
</feature>
<proteinExistence type="predicted"/>
<evidence type="ECO:0000256" key="1">
    <source>
        <dbReference type="ARBA" id="ARBA00004141"/>
    </source>
</evidence>
<dbReference type="PANTHER" id="PTHR45649">
    <property type="entry name" value="AMINO-ACID PERMEASE BAT1"/>
    <property type="match status" value="1"/>
</dbReference>
<comment type="subcellular location">
    <subcellularLocation>
        <location evidence="1">Membrane</location>
        <topology evidence="1">Multi-pass membrane protein</topology>
    </subcellularLocation>
</comment>
<keyword evidence="8" id="KW-1185">Reference proteome</keyword>
<dbReference type="PANTHER" id="PTHR45649:SF14">
    <property type="entry name" value="GABA PERMEASE"/>
    <property type="match status" value="1"/>
</dbReference>
<sequence>MDRMGKVQESRRNFSFLPTLGFVSLIQGTWEGLLVSNYPGLLNGGRAGLFWCTIAVWILTNGSSASMAQMASTAPTAGGQCHDVLRHWKRDFWMRNACDLFVRPCFDLLHPTANSLLRFAITDVEKQIMNAENKVLVLFIIHSATNSKTGTCILGTVSIILCFFCTLTNVASSSRQVWASSRDHGLPYASVIRQVHPEWETPLKAHLICLAISLLLGAIHFGSNVASFIFVASFILTITYYFISGRHHYVPPVRLVKTE</sequence>
<evidence type="ECO:0000256" key="5">
    <source>
        <dbReference type="ARBA" id="ARBA00023136"/>
    </source>
</evidence>
<keyword evidence="5 6" id="KW-0472">Membrane</keyword>
<dbReference type="GO" id="GO:0016020">
    <property type="term" value="C:membrane"/>
    <property type="evidence" value="ECO:0007669"/>
    <property type="project" value="UniProtKB-SubCell"/>
</dbReference>
<evidence type="ECO:0000256" key="6">
    <source>
        <dbReference type="SAM" id="Phobius"/>
    </source>
</evidence>